<evidence type="ECO:0000313" key="2">
    <source>
        <dbReference type="EMBL" id="MBC8535251.1"/>
    </source>
</evidence>
<dbReference type="EMBL" id="JACRSP010000001">
    <property type="protein sequence ID" value="MBC8535251.1"/>
    <property type="molecule type" value="Genomic_DNA"/>
</dbReference>
<evidence type="ECO:0000259" key="1">
    <source>
        <dbReference type="Pfam" id="PF09537"/>
    </source>
</evidence>
<dbReference type="AlphaFoldDB" id="A0A926HU76"/>
<dbReference type="Proteomes" id="UP000620366">
    <property type="component" value="Unassembled WGS sequence"/>
</dbReference>
<keyword evidence="3" id="KW-1185">Reference proteome</keyword>
<dbReference type="Gene3D" id="1.20.1260.10">
    <property type="match status" value="1"/>
</dbReference>
<sequence length="176" mass="20033">MNEYSISAMRHLLPDVELGADQYLKYADATQNPELQRVFQRIQADCSNDAEAIRTRVRELGGKPKSGPSALRALAKFSDAVSALGGRDEKSLLESAVSNEYIRAMCFETALGRGLEYRCREIAENGLERAKQNADQLSELLCRYEDPEEVRRYREELERINHQPQNRNATEILPFP</sequence>
<accession>A0A926HU76</accession>
<dbReference type="Pfam" id="PF09537">
    <property type="entry name" value="DUF2383"/>
    <property type="match status" value="1"/>
</dbReference>
<evidence type="ECO:0000313" key="3">
    <source>
        <dbReference type="Proteomes" id="UP000620366"/>
    </source>
</evidence>
<protein>
    <submittedName>
        <fullName evidence="2">DUF2383 domain-containing protein</fullName>
    </submittedName>
</protein>
<reference evidence="2" key="1">
    <citation type="submission" date="2020-08" db="EMBL/GenBank/DDBJ databases">
        <title>Genome public.</title>
        <authorList>
            <person name="Liu C."/>
            <person name="Sun Q."/>
        </authorList>
    </citation>
    <scope>NUCLEOTIDE SEQUENCE</scope>
    <source>
        <strain evidence="2">BX7</strain>
    </source>
</reference>
<dbReference type="InterPro" id="IPR012347">
    <property type="entry name" value="Ferritin-like"/>
</dbReference>
<dbReference type="RefSeq" id="WP_249298886.1">
    <property type="nucleotide sequence ID" value="NZ_JACRSP010000001.1"/>
</dbReference>
<gene>
    <name evidence="2" type="ORF">H8695_00870</name>
</gene>
<comment type="caution">
    <text evidence="2">The sequence shown here is derived from an EMBL/GenBank/DDBJ whole genome shotgun (WGS) entry which is preliminary data.</text>
</comment>
<organism evidence="2 3">
    <name type="scientific">Feifania hominis</name>
    <dbReference type="NCBI Taxonomy" id="2763660"/>
    <lineage>
        <taxon>Bacteria</taxon>
        <taxon>Bacillati</taxon>
        <taxon>Bacillota</taxon>
        <taxon>Clostridia</taxon>
        <taxon>Eubacteriales</taxon>
        <taxon>Feifaniaceae</taxon>
        <taxon>Feifania</taxon>
    </lineage>
</organism>
<dbReference type="InterPro" id="IPR019052">
    <property type="entry name" value="DUF2383"/>
</dbReference>
<feature type="domain" description="DUF2383" evidence="1">
    <location>
        <begin position="7"/>
        <end position="102"/>
    </location>
</feature>
<proteinExistence type="predicted"/>
<name>A0A926HU76_9FIRM</name>